<dbReference type="AlphaFoldDB" id="A0A6F8V7M8"/>
<dbReference type="InterPro" id="IPR051045">
    <property type="entry name" value="TonB-dependent_transducer"/>
</dbReference>
<dbReference type="EMBL" id="AP022853">
    <property type="protein sequence ID" value="BCB25320.1"/>
    <property type="molecule type" value="Genomic_DNA"/>
</dbReference>
<protein>
    <submittedName>
        <fullName evidence="12">Transporter TonB</fullName>
    </submittedName>
</protein>
<feature type="region of interest" description="Disordered" evidence="10">
    <location>
        <begin position="60"/>
        <end position="88"/>
    </location>
</feature>
<gene>
    <name evidence="12" type="primary">tonB3</name>
    <name evidence="12" type="ORF">SKTS_02060</name>
</gene>
<keyword evidence="7" id="KW-0653">Protein transport</keyword>
<evidence type="ECO:0000259" key="11">
    <source>
        <dbReference type="PROSITE" id="PS52015"/>
    </source>
</evidence>
<evidence type="ECO:0000313" key="13">
    <source>
        <dbReference type="Proteomes" id="UP000502260"/>
    </source>
</evidence>
<dbReference type="Pfam" id="PF03544">
    <property type="entry name" value="TonB_C"/>
    <property type="match status" value="1"/>
</dbReference>
<dbReference type="PANTHER" id="PTHR33446">
    <property type="entry name" value="PROTEIN TONB-RELATED"/>
    <property type="match status" value="1"/>
</dbReference>
<keyword evidence="5" id="KW-0997">Cell inner membrane</keyword>
<dbReference type="GO" id="GO:0098797">
    <property type="term" value="C:plasma membrane protein complex"/>
    <property type="evidence" value="ECO:0007669"/>
    <property type="project" value="TreeGrafter"/>
</dbReference>
<evidence type="ECO:0000313" key="12">
    <source>
        <dbReference type="EMBL" id="BCB25320.1"/>
    </source>
</evidence>
<dbReference type="PROSITE" id="PS52015">
    <property type="entry name" value="TONB_CTD"/>
    <property type="match status" value="1"/>
</dbReference>
<accession>A0A6F8V7M8</accession>
<feature type="domain" description="TonB C-terminal" evidence="11">
    <location>
        <begin position="177"/>
        <end position="276"/>
    </location>
</feature>
<dbReference type="Proteomes" id="UP000502260">
    <property type="component" value="Chromosome"/>
</dbReference>
<reference evidence="13" key="1">
    <citation type="submission" date="2020-03" db="EMBL/GenBank/DDBJ databases">
        <title>Complete genome sequence of sulfur-oxidizing bacterium skT11.</title>
        <authorList>
            <person name="Kanda M."/>
            <person name="Kojima H."/>
            <person name="Fukui M."/>
        </authorList>
    </citation>
    <scope>NUCLEOTIDE SEQUENCE [LARGE SCALE GENOMIC DNA]</scope>
    <source>
        <strain evidence="13">skT11</strain>
    </source>
</reference>
<evidence type="ECO:0000256" key="2">
    <source>
        <dbReference type="ARBA" id="ARBA00006555"/>
    </source>
</evidence>
<keyword evidence="6" id="KW-0812">Transmembrane</keyword>
<proteinExistence type="inferred from homology"/>
<evidence type="ECO:0000256" key="7">
    <source>
        <dbReference type="ARBA" id="ARBA00022927"/>
    </source>
</evidence>
<dbReference type="Gene3D" id="3.30.1150.10">
    <property type="match status" value="1"/>
</dbReference>
<comment type="similarity">
    <text evidence="2">Belongs to the TonB family.</text>
</comment>
<keyword evidence="13" id="KW-1185">Reference proteome</keyword>
<dbReference type="PANTHER" id="PTHR33446:SF11">
    <property type="entry name" value="TONB3"/>
    <property type="match status" value="1"/>
</dbReference>
<dbReference type="NCBIfam" id="TIGR01352">
    <property type="entry name" value="tonB_Cterm"/>
    <property type="match status" value="1"/>
</dbReference>
<evidence type="ECO:0000256" key="4">
    <source>
        <dbReference type="ARBA" id="ARBA00022475"/>
    </source>
</evidence>
<comment type="subcellular location">
    <subcellularLocation>
        <location evidence="1">Cell inner membrane</location>
        <topology evidence="1">Single-pass membrane protein</topology>
        <orientation evidence="1">Periplasmic side</orientation>
    </subcellularLocation>
</comment>
<keyword evidence="4" id="KW-1003">Cell membrane</keyword>
<evidence type="ECO:0000256" key="1">
    <source>
        <dbReference type="ARBA" id="ARBA00004383"/>
    </source>
</evidence>
<feature type="compositionally biased region" description="Basic and acidic residues" evidence="10">
    <location>
        <begin position="108"/>
        <end position="124"/>
    </location>
</feature>
<dbReference type="GO" id="GO:0015031">
    <property type="term" value="P:protein transport"/>
    <property type="evidence" value="ECO:0007669"/>
    <property type="project" value="UniProtKB-KW"/>
</dbReference>
<dbReference type="InterPro" id="IPR006260">
    <property type="entry name" value="TonB/TolA_C"/>
</dbReference>
<organism evidence="12 13">
    <name type="scientific">Sulfurimicrobium lacus</name>
    <dbReference type="NCBI Taxonomy" id="2715678"/>
    <lineage>
        <taxon>Bacteria</taxon>
        <taxon>Pseudomonadati</taxon>
        <taxon>Pseudomonadota</taxon>
        <taxon>Betaproteobacteria</taxon>
        <taxon>Nitrosomonadales</taxon>
        <taxon>Sulfuricellaceae</taxon>
        <taxon>Sulfurimicrobium</taxon>
    </lineage>
</organism>
<evidence type="ECO:0000256" key="9">
    <source>
        <dbReference type="ARBA" id="ARBA00023136"/>
    </source>
</evidence>
<dbReference type="KEGG" id="slac:SKTS_02060"/>
<sequence length="276" mass="30857">MLLFSALAHAVVLTLHFTVPAFKLPSSAAYLEVVLVNSKSASKPHKADALAQANLDLGGNTEADRRAKSPLPNLDNPDATPAVAQQEQRVVELEQQARRLLLQAKSKQRMEQSTDTSRPQRDSEAAVNPNATELVQKSLDAARLEAQISRDWDNYQKLPRRKYIGARTQEYRFARYVEDWRMKVEKVGNLNYPEAARQQKLYGQLQLTVSIRADGSIENVEINRSSGHKVLDAAARRIVELAAPYAPLPADIRKDTDILSITRTWIFTSADQLASE</sequence>
<name>A0A6F8V7M8_9PROT</name>
<dbReference type="InterPro" id="IPR037682">
    <property type="entry name" value="TonB_C"/>
</dbReference>
<dbReference type="GO" id="GO:0031992">
    <property type="term" value="F:energy transducer activity"/>
    <property type="evidence" value="ECO:0007669"/>
    <property type="project" value="TreeGrafter"/>
</dbReference>
<keyword evidence="8" id="KW-1133">Transmembrane helix</keyword>
<keyword evidence="9" id="KW-0472">Membrane</keyword>
<dbReference type="SUPFAM" id="SSF74653">
    <property type="entry name" value="TolA/TonB C-terminal domain"/>
    <property type="match status" value="1"/>
</dbReference>
<evidence type="ECO:0000256" key="8">
    <source>
        <dbReference type="ARBA" id="ARBA00022989"/>
    </source>
</evidence>
<evidence type="ECO:0000256" key="10">
    <source>
        <dbReference type="SAM" id="MobiDB-lite"/>
    </source>
</evidence>
<evidence type="ECO:0000256" key="5">
    <source>
        <dbReference type="ARBA" id="ARBA00022519"/>
    </source>
</evidence>
<evidence type="ECO:0000256" key="6">
    <source>
        <dbReference type="ARBA" id="ARBA00022692"/>
    </source>
</evidence>
<evidence type="ECO:0000256" key="3">
    <source>
        <dbReference type="ARBA" id="ARBA00022448"/>
    </source>
</evidence>
<feature type="region of interest" description="Disordered" evidence="10">
    <location>
        <begin position="103"/>
        <end position="133"/>
    </location>
</feature>
<keyword evidence="3" id="KW-0813">Transport</keyword>
<dbReference type="GO" id="GO:0055085">
    <property type="term" value="P:transmembrane transport"/>
    <property type="evidence" value="ECO:0007669"/>
    <property type="project" value="InterPro"/>
</dbReference>